<keyword evidence="4" id="KW-0862">Zinc</keyword>
<dbReference type="STRING" id="1713.GCA_000718325_00845"/>
<keyword evidence="10" id="KW-1185">Reference proteome</keyword>
<evidence type="ECO:0000256" key="1">
    <source>
        <dbReference type="ARBA" id="ARBA00007749"/>
    </source>
</evidence>
<reference evidence="9 10" key="1">
    <citation type="submission" date="2019-01" db="EMBL/GenBank/DDBJ databases">
        <title>Oerskovia turbata Genome sequencing and assembly.</title>
        <authorList>
            <person name="Dou T."/>
        </authorList>
    </citation>
    <scope>NUCLEOTIDE SEQUENCE [LARGE SCALE GENOMIC DNA]</scope>
    <source>
        <strain evidence="8 9">JCM12123</strain>
        <strain evidence="7 10">JCM3160</strain>
    </source>
</reference>
<dbReference type="OrthoDB" id="3196337at2"/>
<feature type="region of interest" description="Disordered" evidence="5">
    <location>
        <begin position="1"/>
        <end position="148"/>
    </location>
</feature>
<feature type="compositionally biased region" description="Basic and acidic residues" evidence="5">
    <location>
        <begin position="173"/>
        <end position="190"/>
    </location>
</feature>
<dbReference type="GO" id="GO:0046872">
    <property type="term" value="F:metal ion binding"/>
    <property type="evidence" value="ECO:0007669"/>
    <property type="project" value="UniProtKB-KW"/>
</dbReference>
<dbReference type="EMBL" id="SDJQ01000012">
    <property type="protein sequence ID" value="RXR33895.1"/>
    <property type="molecule type" value="Genomic_DNA"/>
</dbReference>
<protein>
    <submittedName>
        <fullName evidence="8">MBL fold metallo-hydrolase</fullName>
    </submittedName>
</protein>
<comment type="similarity">
    <text evidence="1">Belongs to the metallo-beta-lactamase superfamily.</text>
</comment>
<dbReference type="Gene3D" id="3.60.15.10">
    <property type="entry name" value="Ribonuclease Z/Hydroxyacylglutathione hydrolase-like"/>
    <property type="match status" value="1"/>
</dbReference>
<dbReference type="SUPFAM" id="SSF56281">
    <property type="entry name" value="Metallo-hydrolase/oxidoreductase"/>
    <property type="match status" value="1"/>
</dbReference>
<dbReference type="Proteomes" id="UP000290517">
    <property type="component" value="Unassembled WGS sequence"/>
</dbReference>
<evidence type="ECO:0000259" key="6">
    <source>
        <dbReference type="SMART" id="SM00849"/>
    </source>
</evidence>
<evidence type="ECO:0000313" key="8">
    <source>
        <dbReference type="EMBL" id="RXR33895.1"/>
    </source>
</evidence>
<keyword evidence="3 8" id="KW-0378">Hydrolase</keyword>
<evidence type="ECO:0000256" key="3">
    <source>
        <dbReference type="ARBA" id="ARBA00022801"/>
    </source>
</evidence>
<dbReference type="GO" id="GO:0016787">
    <property type="term" value="F:hydrolase activity"/>
    <property type="evidence" value="ECO:0007669"/>
    <property type="project" value="UniProtKB-KW"/>
</dbReference>
<feature type="compositionally biased region" description="Basic and acidic residues" evidence="5">
    <location>
        <begin position="22"/>
        <end position="54"/>
    </location>
</feature>
<evidence type="ECO:0000256" key="4">
    <source>
        <dbReference type="ARBA" id="ARBA00022833"/>
    </source>
</evidence>
<sequence length="501" mass="54429">MVHLARAGARDRGVRGRRRVDRARPAPDGRRPRLPVRADRYAAPVEVERPDRAARQPRARARRVLRAPRLRRRPVLERRRDQRARRARLRQRGRGQLPRRLLHRGAGRGALSPAGPRRTHDRGTAPPAGCGLPVRPDVRPARRPGLGRVPGVRRVLDLALGRGGAARRHHLRPPADRPPDLAVHRPEPARRRGPAAVPLPAPTRDGDRRGSPEAPVSAVTRWNRPARPRVLRVGDLRVRYVPDGTVQLHPQRWFSLPDDDRSVPPGLLDQDGYLVGSVGALLVEAPGWSVLVDTGFGPRTLAAEATHPALGTLRGGGLDRLSPGVLEGLDRVLFTHLHEDHAGWLAHGEHPVGAALRSVPHVASSIELDAHPALARGAWEVAEHGRSILPGLTALASPGHTAGHTSYLLESRGERLLCFGDVMHSSVQVGLPALGSCFEADPVRSRATRAETLDLLAEPRTVGAGSHFADVVLGRVRRSREGGRTWSPAEDASSLVVPAPL</sequence>
<dbReference type="EMBL" id="SDJR01000006">
    <property type="protein sequence ID" value="RXR25464.1"/>
    <property type="molecule type" value="Genomic_DNA"/>
</dbReference>
<evidence type="ECO:0000313" key="7">
    <source>
        <dbReference type="EMBL" id="RXR25464.1"/>
    </source>
</evidence>
<evidence type="ECO:0000256" key="2">
    <source>
        <dbReference type="ARBA" id="ARBA00022723"/>
    </source>
</evidence>
<dbReference type="PANTHER" id="PTHR42978">
    <property type="entry name" value="QUORUM-QUENCHING LACTONASE YTNP-RELATED-RELATED"/>
    <property type="match status" value="1"/>
</dbReference>
<evidence type="ECO:0000256" key="5">
    <source>
        <dbReference type="SAM" id="MobiDB-lite"/>
    </source>
</evidence>
<dbReference type="InterPro" id="IPR051013">
    <property type="entry name" value="MBL_superfamily_lactonases"/>
</dbReference>
<organism evidence="8 9">
    <name type="scientific">Oerskovia turbata</name>
    <dbReference type="NCBI Taxonomy" id="1713"/>
    <lineage>
        <taxon>Bacteria</taxon>
        <taxon>Bacillati</taxon>
        <taxon>Actinomycetota</taxon>
        <taxon>Actinomycetes</taxon>
        <taxon>Micrococcales</taxon>
        <taxon>Cellulomonadaceae</taxon>
        <taxon>Oerskovia</taxon>
    </lineage>
</organism>
<name>A0A4Q1KVS0_9CELL</name>
<dbReference type="PANTHER" id="PTHR42978:SF6">
    <property type="entry name" value="QUORUM-QUENCHING LACTONASE YTNP-RELATED"/>
    <property type="match status" value="1"/>
</dbReference>
<feature type="compositionally biased region" description="Basic residues" evidence="5">
    <location>
        <begin position="55"/>
        <end position="73"/>
    </location>
</feature>
<feature type="compositionally biased region" description="Basic residues" evidence="5">
    <location>
        <begin position="81"/>
        <end position="93"/>
    </location>
</feature>
<feature type="region of interest" description="Disordered" evidence="5">
    <location>
        <begin position="163"/>
        <end position="216"/>
    </location>
</feature>
<gene>
    <name evidence="7" type="ORF">EQW73_11570</name>
    <name evidence="8" type="ORF">EQW78_09745</name>
</gene>
<proteinExistence type="inferred from homology"/>
<dbReference type="Proteomes" id="UP000289805">
    <property type="component" value="Unassembled WGS sequence"/>
</dbReference>
<dbReference type="SMART" id="SM00849">
    <property type="entry name" value="Lactamase_B"/>
    <property type="match status" value="1"/>
</dbReference>
<dbReference type="Pfam" id="PF00753">
    <property type="entry name" value="Lactamase_B"/>
    <property type="match status" value="1"/>
</dbReference>
<keyword evidence="2" id="KW-0479">Metal-binding</keyword>
<accession>A0A4Q1KVS0</accession>
<dbReference type="AlphaFoldDB" id="A0A4Q1KVS0"/>
<dbReference type="InterPro" id="IPR036866">
    <property type="entry name" value="RibonucZ/Hydroxyglut_hydro"/>
</dbReference>
<evidence type="ECO:0000313" key="9">
    <source>
        <dbReference type="Proteomes" id="UP000289805"/>
    </source>
</evidence>
<feature type="domain" description="Metallo-beta-lactamase" evidence="6">
    <location>
        <begin position="277"/>
        <end position="467"/>
    </location>
</feature>
<comment type="caution">
    <text evidence="8">The sequence shown here is derived from an EMBL/GenBank/DDBJ whole genome shotgun (WGS) entry which is preliminary data.</text>
</comment>
<dbReference type="InterPro" id="IPR001279">
    <property type="entry name" value="Metallo-B-lactamas"/>
</dbReference>
<evidence type="ECO:0000313" key="10">
    <source>
        <dbReference type="Proteomes" id="UP000290517"/>
    </source>
</evidence>